<dbReference type="Pfam" id="PF00990">
    <property type="entry name" value="GGDEF"/>
    <property type="match status" value="1"/>
</dbReference>
<dbReference type="InterPro" id="IPR035919">
    <property type="entry name" value="EAL_sf"/>
</dbReference>
<dbReference type="InterPro" id="IPR029787">
    <property type="entry name" value="Nucleotide_cyclase"/>
</dbReference>
<dbReference type="PANTHER" id="PTHR44757">
    <property type="entry name" value="DIGUANYLATE CYCLASE DGCP"/>
    <property type="match status" value="1"/>
</dbReference>
<dbReference type="Gene3D" id="3.30.450.20">
    <property type="entry name" value="PAS domain"/>
    <property type="match status" value="2"/>
</dbReference>
<evidence type="ECO:0000259" key="3">
    <source>
        <dbReference type="PROSITE" id="PS50883"/>
    </source>
</evidence>
<dbReference type="EMBL" id="LVYK01000059">
    <property type="protein sequence ID" value="RAS72262.1"/>
    <property type="molecule type" value="Genomic_DNA"/>
</dbReference>
<dbReference type="SUPFAM" id="SSF55785">
    <property type="entry name" value="PYP-like sensor domain (PAS domain)"/>
    <property type="match status" value="2"/>
</dbReference>
<comment type="caution">
    <text evidence="6">The sequence shown here is derived from an EMBL/GenBank/DDBJ whole genome shotgun (WGS) entry which is preliminary data.</text>
</comment>
<dbReference type="InterPro" id="IPR005330">
    <property type="entry name" value="MHYT_dom"/>
</dbReference>
<gene>
    <name evidence="6" type="ORF">A3864_24640</name>
</gene>
<dbReference type="Pfam" id="PF00989">
    <property type="entry name" value="PAS"/>
    <property type="match status" value="1"/>
</dbReference>
<feature type="domain" description="GGDEF" evidence="4">
    <location>
        <begin position="526"/>
        <end position="657"/>
    </location>
</feature>
<dbReference type="SUPFAM" id="SSF55073">
    <property type="entry name" value="Nucleotide cyclase"/>
    <property type="match status" value="1"/>
</dbReference>
<dbReference type="FunFam" id="3.20.20.450:FF:000001">
    <property type="entry name" value="Cyclic di-GMP phosphodiesterase yahA"/>
    <property type="match status" value="1"/>
</dbReference>
<evidence type="ECO:0000313" key="7">
    <source>
        <dbReference type="Proteomes" id="UP000250174"/>
    </source>
</evidence>
<feature type="transmembrane region" description="Helical" evidence="1">
    <location>
        <begin position="155"/>
        <end position="174"/>
    </location>
</feature>
<dbReference type="Pfam" id="PF03707">
    <property type="entry name" value="MHYT"/>
    <property type="match status" value="2"/>
</dbReference>
<dbReference type="SUPFAM" id="SSF141868">
    <property type="entry name" value="EAL domain-like"/>
    <property type="match status" value="1"/>
</dbReference>
<dbReference type="Gene3D" id="3.30.70.270">
    <property type="match status" value="1"/>
</dbReference>
<dbReference type="InterPro" id="IPR043128">
    <property type="entry name" value="Rev_trsase/Diguanyl_cyclase"/>
</dbReference>
<evidence type="ECO:0000259" key="5">
    <source>
        <dbReference type="PROSITE" id="PS50924"/>
    </source>
</evidence>
<dbReference type="SMART" id="SM00052">
    <property type="entry name" value="EAL"/>
    <property type="match status" value="1"/>
</dbReference>
<dbReference type="InterPro" id="IPR000160">
    <property type="entry name" value="GGDEF_dom"/>
</dbReference>
<dbReference type="Gene3D" id="3.20.20.450">
    <property type="entry name" value="EAL domain"/>
    <property type="match status" value="1"/>
</dbReference>
<dbReference type="InterPro" id="IPR013767">
    <property type="entry name" value="PAS_fold"/>
</dbReference>
<dbReference type="PANTHER" id="PTHR44757:SF2">
    <property type="entry name" value="BIOFILM ARCHITECTURE MAINTENANCE PROTEIN MBAA"/>
    <property type="match status" value="1"/>
</dbReference>
<evidence type="ECO:0000259" key="4">
    <source>
        <dbReference type="PROSITE" id="PS50887"/>
    </source>
</evidence>
<dbReference type="CDD" id="cd01948">
    <property type="entry name" value="EAL"/>
    <property type="match status" value="1"/>
</dbReference>
<keyword evidence="1" id="KW-0812">Transmembrane</keyword>
<dbReference type="SMART" id="SM00091">
    <property type="entry name" value="PAS"/>
    <property type="match status" value="2"/>
</dbReference>
<dbReference type="NCBIfam" id="TIGR00229">
    <property type="entry name" value="sensory_box"/>
    <property type="match status" value="2"/>
</dbReference>
<dbReference type="Pfam" id="PF00563">
    <property type="entry name" value="EAL"/>
    <property type="match status" value="1"/>
</dbReference>
<accession>A0AAX1Q2P5</accession>
<dbReference type="Proteomes" id="UP000250174">
    <property type="component" value="Unassembled WGS sequence"/>
</dbReference>
<feature type="transmembrane region" description="Helical" evidence="1">
    <location>
        <begin position="90"/>
        <end position="111"/>
    </location>
</feature>
<evidence type="ECO:0000256" key="1">
    <source>
        <dbReference type="PROSITE-ProRule" id="PRU00244"/>
    </source>
</evidence>
<feature type="domain" description="PAS" evidence="2">
    <location>
        <begin position="255"/>
        <end position="309"/>
    </location>
</feature>
<evidence type="ECO:0000259" key="2">
    <source>
        <dbReference type="PROSITE" id="PS50112"/>
    </source>
</evidence>
<dbReference type="PROSITE" id="PS50883">
    <property type="entry name" value="EAL"/>
    <property type="match status" value="1"/>
</dbReference>
<keyword evidence="1" id="KW-1133">Transmembrane helix</keyword>
<dbReference type="CDD" id="cd00130">
    <property type="entry name" value="PAS"/>
    <property type="match status" value="2"/>
</dbReference>
<dbReference type="PROSITE" id="PS50112">
    <property type="entry name" value="PAS"/>
    <property type="match status" value="1"/>
</dbReference>
<dbReference type="AlphaFoldDB" id="A0AAX1Q2P5"/>
<feature type="transmembrane region" description="Helical" evidence="1">
    <location>
        <begin position="20"/>
        <end position="44"/>
    </location>
</feature>
<dbReference type="GO" id="GO:0006355">
    <property type="term" value="P:regulation of DNA-templated transcription"/>
    <property type="evidence" value="ECO:0007669"/>
    <property type="project" value="InterPro"/>
</dbReference>
<dbReference type="InterPro" id="IPR001633">
    <property type="entry name" value="EAL_dom"/>
</dbReference>
<dbReference type="SMART" id="SM00267">
    <property type="entry name" value="GGDEF"/>
    <property type="match status" value="1"/>
</dbReference>
<protein>
    <submittedName>
        <fullName evidence="6">Uncharacterized protein</fullName>
    </submittedName>
</protein>
<dbReference type="GO" id="GO:0016020">
    <property type="term" value="C:membrane"/>
    <property type="evidence" value="ECO:0007669"/>
    <property type="project" value="UniProtKB-UniRule"/>
</dbReference>
<dbReference type="PROSITE" id="PS50924">
    <property type="entry name" value="MHYT"/>
    <property type="match status" value="1"/>
</dbReference>
<proteinExistence type="predicted"/>
<dbReference type="Pfam" id="PF13426">
    <property type="entry name" value="PAS_9"/>
    <property type="match status" value="1"/>
</dbReference>
<feature type="transmembrane region" description="Helical" evidence="1">
    <location>
        <begin position="118"/>
        <end position="143"/>
    </location>
</feature>
<sequence length="936" mass="106639">MHVKKGTNNMNDAGPFHGHYNVWLVFLSFAIAMVSAYASFSFATRLRFQSKQGEQIWLWSGSCALGMGIWSMHFVGMLAHSLPLNVHYHIGYIVVSILFATAGCYLALAYIHYGENSLFALLFATFFMGSGIVLMHYIGMSAIASVIASYTSSKVLLSICIAFIASFIALRVAFYTNYQLTWKVKLICAAFMAIAITGMHYMGMNAAQFYPKEVDIAVGSYINPAFFSVVIAICIMTMFSMIFLTIYMDERTKHQHTLQQAIFHSSTEAIFITNEEGNIIGINEKGEEFFHIKKQEVSGKPITNFLSFLTEVSSSPRDQIYSTIFVNDKQYRICVNITKATFEFMEQYIISVRDVTEEHLQKKQLEEATNRYRSLFDVSPLSIVLHKGEEIISVNARFLKMLHFEHEKEIVGRNITEFIDKSQRQHIKSRIDQFMKLKDEDSFFIDEVKVKTNQNHHLSVQATSIVIIMNGENYIQTITQDVTENHRAKETLQYLNSHDSLTDLPNRTLLHQIVKQDLWKVQQENKQAFMLSIDIDRFKQINDAIGHHGGDQVLIEATRRIKSCLGSTDTLSRMGGDEFMLYSPQAKEEVFQLADRLLEAFVPPFIVNKYKLYHSVSIGISEFQEDGVTVETLVRNADLAMNEVKKLGRNGWKCYEPLMKTYVNRRMEIEDGLRQALKRNEFALHYQPKVNIIKGEIVGVEALIRWNHPEMGFLSPGEFIPIAEESGLIVPMTQWVLREACSQGVRWKEEGFSSLKISVNISSVEFAEPSFVDMILNILEETGFSPNKLELEITESVAMKHVDLVIEKLVKLKKHGISIAIDDFGAGYSSFSYLKRLPIHTLKIDRSFIQNLYTDSREAAIVSSIISLAKSLDLSIVAEGVEERDQALILHQEKCDEIQGYYFSRPIPPDELKKVAGDMWEKIKDCQKENVSSLSL</sequence>
<feature type="transmembrane region" description="Helical" evidence="1">
    <location>
        <begin position="186"/>
        <end position="204"/>
    </location>
</feature>
<dbReference type="InterPro" id="IPR052155">
    <property type="entry name" value="Biofilm_reg_signaling"/>
</dbReference>
<name>A0AAX1Q2P5_9BACI</name>
<reference evidence="6 7" key="1">
    <citation type="submission" date="2016-03" db="EMBL/GenBank/DDBJ databases">
        <title>Comparison of Bacillus endophyticus and B. anthracis characteristics using whole genome sequence analysis and microbiological techniques.</title>
        <authorList>
            <person name="Lekota K.E."/>
            <person name="Mafofo J."/>
            <person name="Rees J."/>
            <person name="Muchadeyi F.C."/>
            <person name="Madoroba E."/>
            <person name="Van Heerden H."/>
        </authorList>
    </citation>
    <scope>NUCLEOTIDE SEQUENCE [LARGE SCALE GENOMIC DNA]</scope>
    <source>
        <strain evidence="6 7">3631_10C</strain>
    </source>
</reference>
<feature type="transmembrane region" description="Helical" evidence="1">
    <location>
        <begin position="56"/>
        <end position="78"/>
    </location>
</feature>
<organism evidence="6 7">
    <name type="scientific">Priestia endophytica</name>
    <dbReference type="NCBI Taxonomy" id="135735"/>
    <lineage>
        <taxon>Bacteria</taxon>
        <taxon>Bacillati</taxon>
        <taxon>Bacillota</taxon>
        <taxon>Bacilli</taxon>
        <taxon>Bacillales</taxon>
        <taxon>Bacillaceae</taxon>
        <taxon>Priestia</taxon>
    </lineage>
</organism>
<feature type="domain" description="EAL" evidence="3">
    <location>
        <begin position="666"/>
        <end position="920"/>
    </location>
</feature>
<dbReference type="InterPro" id="IPR000014">
    <property type="entry name" value="PAS"/>
</dbReference>
<feature type="domain" description="MHYT" evidence="5">
    <location>
        <begin position="20"/>
        <end position="210"/>
    </location>
</feature>
<keyword evidence="1" id="KW-0472">Membrane</keyword>
<dbReference type="NCBIfam" id="TIGR00254">
    <property type="entry name" value="GGDEF"/>
    <property type="match status" value="1"/>
</dbReference>
<dbReference type="InterPro" id="IPR035965">
    <property type="entry name" value="PAS-like_dom_sf"/>
</dbReference>
<dbReference type="PROSITE" id="PS50887">
    <property type="entry name" value="GGDEF"/>
    <property type="match status" value="1"/>
</dbReference>
<feature type="transmembrane region" description="Helical" evidence="1">
    <location>
        <begin position="224"/>
        <end position="247"/>
    </location>
</feature>
<dbReference type="CDD" id="cd01949">
    <property type="entry name" value="GGDEF"/>
    <property type="match status" value="1"/>
</dbReference>
<evidence type="ECO:0000313" key="6">
    <source>
        <dbReference type="EMBL" id="RAS72262.1"/>
    </source>
</evidence>